<dbReference type="InterPro" id="IPR049940">
    <property type="entry name" value="GluQ/Sye"/>
</dbReference>
<protein>
    <submittedName>
        <fullName evidence="9">Glutamate--tRNA ligase</fullName>
        <ecNumber evidence="9">6.1.1.-</ecNumber>
    </submittedName>
</protein>
<evidence type="ECO:0000256" key="5">
    <source>
        <dbReference type="ARBA" id="ARBA00022917"/>
    </source>
</evidence>
<evidence type="ECO:0000256" key="3">
    <source>
        <dbReference type="ARBA" id="ARBA00022741"/>
    </source>
</evidence>
<evidence type="ECO:0000313" key="9">
    <source>
        <dbReference type="EMBL" id="RXK14309.1"/>
    </source>
</evidence>
<dbReference type="SUPFAM" id="SSF48163">
    <property type="entry name" value="An anticodon-binding domain of class I aminoacyl-tRNA synthetases"/>
    <property type="match status" value="1"/>
</dbReference>
<keyword evidence="10" id="KW-1185">Reference proteome</keyword>
<dbReference type="EC" id="6.1.1.-" evidence="9"/>
<dbReference type="InterPro" id="IPR014729">
    <property type="entry name" value="Rossmann-like_a/b/a_fold"/>
</dbReference>
<comment type="similarity">
    <text evidence="1">Belongs to the class-I aminoacyl-tRNA synthetase family. Glutamate--tRNA ligase type 1 subfamily.</text>
</comment>
<comment type="caution">
    <text evidence="9">The sequence shown here is derived from an EMBL/GenBank/DDBJ whole genome shotgun (WGS) entry which is preliminary data.</text>
</comment>
<organism evidence="9 10">
    <name type="scientific">Halarcobacter mediterraneus</name>
    <dbReference type="NCBI Taxonomy" id="2023153"/>
    <lineage>
        <taxon>Bacteria</taxon>
        <taxon>Pseudomonadati</taxon>
        <taxon>Campylobacterota</taxon>
        <taxon>Epsilonproteobacteria</taxon>
        <taxon>Campylobacterales</taxon>
        <taxon>Arcobacteraceae</taxon>
        <taxon>Halarcobacter</taxon>
    </lineage>
</organism>
<dbReference type="PANTHER" id="PTHR43311:SF2">
    <property type="entry name" value="GLUTAMATE--TRNA LIGASE, MITOCHONDRIAL-RELATED"/>
    <property type="match status" value="1"/>
</dbReference>
<dbReference type="Gene3D" id="3.40.50.620">
    <property type="entry name" value="HUPs"/>
    <property type="match status" value="1"/>
</dbReference>
<evidence type="ECO:0000259" key="8">
    <source>
        <dbReference type="Pfam" id="PF00749"/>
    </source>
</evidence>
<evidence type="ECO:0000256" key="2">
    <source>
        <dbReference type="ARBA" id="ARBA00022598"/>
    </source>
</evidence>
<evidence type="ECO:0000256" key="1">
    <source>
        <dbReference type="ARBA" id="ARBA00007894"/>
    </source>
</evidence>
<evidence type="ECO:0000313" key="10">
    <source>
        <dbReference type="Proteomes" id="UP000289718"/>
    </source>
</evidence>
<name>A0A4Q1B6S5_9BACT</name>
<gene>
    <name evidence="9" type="ORF">CP965_02335</name>
</gene>
<dbReference type="GO" id="GO:0005524">
    <property type="term" value="F:ATP binding"/>
    <property type="evidence" value="ECO:0007669"/>
    <property type="project" value="UniProtKB-KW"/>
</dbReference>
<dbReference type="Gene3D" id="1.10.1160.10">
    <property type="entry name" value="Glutamyl-trna Synthetase, Domain 2"/>
    <property type="match status" value="1"/>
</dbReference>
<dbReference type="AlphaFoldDB" id="A0A4Q1B6S5"/>
<dbReference type="SUPFAM" id="SSF52374">
    <property type="entry name" value="Nucleotidylyl transferase"/>
    <property type="match status" value="1"/>
</dbReference>
<reference evidence="9 10" key="1">
    <citation type="submission" date="2017-09" db="EMBL/GenBank/DDBJ databases">
        <title>Genomics of the genus Arcobacter.</title>
        <authorList>
            <person name="Perez-Cataluna A."/>
            <person name="Figueras M.J."/>
            <person name="Salas-Masso N."/>
        </authorList>
    </citation>
    <scope>NUCLEOTIDE SEQUENCE [LARGE SCALE GENOMIC DNA]</scope>
    <source>
        <strain evidence="9 10">F156-34</strain>
    </source>
</reference>
<keyword evidence="2 7" id="KW-0436">Ligase</keyword>
<dbReference type="EMBL" id="NXIE01000001">
    <property type="protein sequence ID" value="RXK14309.1"/>
    <property type="molecule type" value="Genomic_DNA"/>
</dbReference>
<feature type="domain" description="Glutamyl/glutaminyl-tRNA synthetase class Ib catalytic" evidence="8">
    <location>
        <begin position="4"/>
        <end position="292"/>
    </location>
</feature>
<dbReference type="Proteomes" id="UP000289718">
    <property type="component" value="Unassembled WGS sequence"/>
</dbReference>
<dbReference type="InterPro" id="IPR020058">
    <property type="entry name" value="Glu/Gln-tRNA-synth_Ib_cat-dom"/>
</dbReference>
<dbReference type="OrthoDB" id="9807503at2"/>
<dbReference type="InterPro" id="IPR008925">
    <property type="entry name" value="aa_tRNA-synth_I_cd-bd_sf"/>
</dbReference>
<dbReference type="PRINTS" id="PR00987">
    <property type="entry name" value="TRNASYNTHGLU"/>
</dbReference>
<dbReference type="RefSeq" id="WP_129060420.1">
    <property type="nucleotide sequence ID" value="NZ_NXIE01000001.1"/>
</dbReference>
<dbReference type="GO" id="GO:0004818">
    <property type="term" value="F:glutamate-tRNA ligase activity"/>
    <property type="evidence" value="ECO:0007669"/>
    <property type="project" value="TreeGrafter"/>
</dbReference>
<evidence type="ECO:0000256" key="4">
    <source>
        <dbReference type="ARBA" id="ARBA00022840"/>
    </source>
</evidence>
<keyword evidence="5 7" id="KW-0648">Protein biosynthesis</keyword>
<dbReference type="InterPro" id="IPR020061">
    <property type="entry name" value="Glu_tRNA_lig_a-bdl"/>
</dbReference>
<sequence length="423" mass="49340">MLRFTINPINDINIDDLRIVLYNYIISKQLNEKLLIRINDLEKDKIAEGKDKETLEILSLFSIDYENTIYQSDNLKYHQKLAMQLMNQKKAFACFCSDEKLEELKGEAKKQNKPFEYDGFCETLSDETVLNVNAPFTVRIKKPETKIEFNNLLKEKLSFSPSEIDSFVILNHDKKPTYNYACSVDDMLYDISTVIRKEAYSVNSAKQIHIRNLLNYDKEINYIHIASLESKNNYTIKSLIDEGFLPAAIANYLVLLGNESHDELFTIEDAIEWFDIKKISKKVLHFDIDKLKSLNKKHLEEIDEMRLSKILGFADVDIGKLAKLFLEDSNTIKEIKEKINLVFSQKSNYQGSNEDFQQIKKCLRNAPFIETFEELKTYILNKTNLKKENIITPLTYLLIGEEKNKDISKIYLLIKNYLGEIIK</sequence>
<dbReference type="GO" id="GO:0006424">
    <property type="term" value="P:glutamyl-tRNA aminoacylation"/>
    <property type="evidence" value="ECO:0007669"/>
    <property type="project" value="TreeGrafter"/>
</dbReference>
<proteinExistence type="inferred from homology"/>
<dbReference type="GO" id="GO:0005829">
    <property type="term" value="C:cytosol"/>
    <property type="evidence" value="ECO:0007669"/>
    <property type="project" value="TreeGrafter"/>
</dbReference>
<keyword evidence="4 7" id="KW-0067">ATP-binding</keyword>
<dbReference type="InterPro" id="IPR000924">
    <property type="entry name" value="Glu/Gln-tRNA-synth"/>
</dbReference>
<dbReference type="PANTHER" id="PTHR43311">
    <property type="entry name" value="GLUTAMATE--TRNA LIGASE"/>
    <property type="match status" value="1"/>
</dbReference>
<dbReference type="Gene3D" id="3.90.800.10">
    <property type="entry name" value="Glutamyl-tRNA Synthetase, Domain 3"/>
    <property type="match status" value="1"/>
</dbReference>
<evidence type="ECO:0000256" key="6">
    <source>
        <dbReference type="ARBA" id="ARBA00023146"/>
    </source>
</evidence>
<keyword evidence="3 7" id="KW-0547">Nucleotide-binding</keyword>
<dbReference type="Pfam" id="PF00749">
    <property type="entry name" value="tRNA-synt_1c"/>
    <property type="match status" value="1"/>
</dbReference>
<evidence type="ECO:0000256" key="7">
    <source>
        <dbReference type="RuleBase" id="RU363037"/>
    </source>
</evidence>
<accession>A0A4Q1B6S5</accession>
<keyword evidence="6 7" id="KW-0030">Aminoacyl-tRNA synthetase</keyword>
<dbReference type="GO" id="GO:0000049">
    <property type="term" value="F:tRNA binding"/>
    <property type="evidence" value="ECO:0007669"/>
    <property type="project" value="InterPro"/>
</dbReference>